<feature type="compositionally biased region" description="Acidic residues" evidence="2">
    <location>
        <begin position="95"/>
        <end position="112"/>
    </location>
</feature>
<comment type="caution">
    <text evidence="3">The sequence shown here is derived from an EMBL/GenBank/DDBJ whole genome shotgun (WGS) entry which is preliminary data.</text>
</comment>
<evidence type="ECO:0000256" key="1">
    <source>
        <dbReference type="ARBA" id="ARBA00034773"/>
    </source>
</evidence>
<feature type="region of interest" description="Disordered" evidence="2">
    <location>
        <begin position="40"/>
        <end position="61"/>
    </location>
</feature>
<evidence type="ECO:0000313" key="3">
    <source>
        <dbReference type="EMBL" id="KAJ6746670.1"/>
    </source>
</evidence>
<keyword evidence="4" id="KW-1185">Reference proteome</keyword>
<dbReference type="EMBL" id="JAPFFM010000009">
    <property type="protein sequence ID" value="KAJ6746670.1"/>
    <property type="molecule type" value="Genomic_DNA"/>
</dbReference>
<feature type="region of interest" description="Disordered" evidence="2">
    <location>
        <begin position="81"/>
        <end position="119"/>
    </location>
</feature>
<sequence length="119" mass="13344">MQELTTTTPLQGVMETFLSSMRLMFGILTVFPSLESKKTIPSSRCSKKAPRKIDRKAKDGTPVTCASLPVNIPDWSKIYSDHQKKENTEGSVYPVDDDTDCDDDEDDHDDDQDGRVPPH</sequence>
<evidence type="ECO:0000256" key="2">
    <source>
        <dbReference type="SAM" id="MobiDB-lite"/>
    </source>
</evidence>
<feature type="non-terminal residue" evidence="3">
    <location>
        <position position="119"/>
    </location>
</feature>
<evidence type="ECO:0000313" key="4">
    <source>
        <dbReference type="Proteomes" id="UP001151752"/>
    </source>
</evidence>
<comment type="similarity">
    <text evidence="1">Belongs to the senescence regulator S40 family.</text>
</comment>
<gene>
    <name evidence="3" type="ORF">OIU74_029191</name>
</gene>
<accession>A0A9Q0ZTS8</accession>
<dbReference type="AlphaFoldDB" id="A0A9Q0ZTS8"/>
<dbReference type="Proteomes" id="UP001151752">
    <property type="component" value="Chromosome 6"/>
</dbReference>
<name>A0A9Q0ZTS8_9ROSI</name>
<reference evidence="3" key="2">
    <citation type="journal article" date="2023" name="Int. J. Mol. Sci.">
        <title>De Novo Assembly and Annotation of 11 Diverse Shrub Willow (Salix) Genomes Reveals Novel Gene Organization in Sex-Linked Regions.</title>
        <authorList>
            <person name="Hyden B."/>
            <person name="Feng K."/>
            <person name="Yates T.B."/>
            <person name="Jawdy S."/>
            <person name="Cereghino C."/>
            <person name="Smart L.B."/>
            <person name="Muchero W."/>
        </authorList>
    </citation>
    <scope>NUCLEOTIDE SEQUENCE</scope>
    <source>
        <tissue evidence="3">Shoot tip</tissue>
    </source>
</reference>
<dbReference type="GO" id="GO:0010150">
    <property type="term" value="P:leaf senescence"/>
    <property type="evidence" value="ECO:0007669"/>
    <property type="project" value="UniProtKB-ARBA"/>
</dbReference>
<reference evidence="3" key="1">
    <citation type="submission" date="2022-11" db="EMBL/GenBank/DDBJ databases">
        <authorList>
            <person name="Hyden B.L."/>
            <person name="Feng K."/>
            <person name="Yates T."/>
            <person name="Jawdy S."/>
            <person name="Smart L.B."/>
            <person name="Muchero W."/>
        </authorList>
    </citation>
    <scope>NUCLEOTIDE SEQUENCE</scope>
    <source>
        <tissue evidence="3">Shoot tip</tissue>
    </source>
</reference>
<organism evidence="3 4">
    <name type="scientific">Salix koriyanagi</name>
    <dbReference type="NCBI Taxonomy" id="2511006"/>
    <lineage>
        <taxon>Eukaryota</taxon>
        <taxon>Viridiplantae</taxon>
        <taxon>Streptophyta</taxon>
        <taxon>Embryophyta</taxon>
        <taxon>Tracheophyta</taxon>
        <taxon>Spermatophyta</taxon>
        <taxon>Magnoliopsida</taxon>
        <taxon>eudicotyledons</taxon>
        <taxon>Gunneridae</taxon>
        <taxon>Pentapetalae</taxon>
        <taxon>rosids</taxon>
        <taxon>fabids</taxon>
        <taxon>Malpighiales</taxon>
        <taxon>Salicaceae</taxon>
        <taxon>Saliceae</taxon>
        <taxon>Salix</taxon>
    </lineage>
</organism>
<protein>
    <submittedName>
        <fullName evidence="3">Uncharacterized protein</fullName>
    </submittedName>
</protein>
<dbReference type="Pfam" id="PF04520">
    <property type="entry name" value="Senescence_reg"/>
    <property type="match status" value="1"/>
</dbReference>
<feature type="compositionally biased region" description="Basic residues" evidence="2">
    <location>
        <begin position="45"/>
        <end position="55"/>
    </location>
</feature>
<proteinExistence type="inferred from homology"/>
<dbReference type="PANTHER" id="PTHR46525:SF6">
    <property type="entry name" value="ARABIDOPSIS THALIANA GENOMIC DNA, CHROMOSOME 5, P1 CLONE:MOK16"/>
    <property type="match status" value="1"/>
</dbReference>
<dbReference type="InterPro" id="IPR007608">
    <property type="entry name" value="Senescence_reg_S40"/>
</dbReference>
<dbReference type="PANTHER" id="PTHR46525">
    <property type="entry name" value="EMB|CAB72159.1"/>
    <property type="match status" value="1"/>
</dbReference>